<proteinExistence type="predicted"/>
<accession>A0AB34KUY6</accession>
<evidence type="ECO:0000313" key="4">
    <source>
        <dbReference type="Proteomes" id="UP000803884"/>
    </source>
</evidence>
<feature type="region of interest" description="Disordered" evidence="1">
    <location>
        <begin position="1"/>
        <end position="270"/>
    </location>
</feature>
<keyword evidence="2" id="KW-1133">Transmembrane helix</keyword>
<feature type="compositionally biased region" description="Basic and acidic residues" evidence="1">
    <location>
        <begin position="688"/>
        <end position="711"/>
    </location>
</feature>
<dbReference type="GeneID" id="96004798"/>
<reference evidence="3 4" key="1">
    <citation type="journal article" date="2020" name="Microbiol. Resour. Announc.">
        <title>Draft Genome Sequence of a Cladosporium Species Isolated from the Mesophotic Ascidian Didemnum maculosum.</title>
        <authorList>
            <person name="Gioti A."/>
            <person name="Siaperas R."/>
            <person name="Nikolaivits E."/>
            <person name="Le Goff G."/>
            <person name="Ouazzani J."/>
            <person name="Kotoulas G."/>
            <person name="Topakas E."/>
        </authorList>
    </citation>
    <scope>NUCLEOTIDE SEQUENCE [LARGE SCALE GENOMIC DNA]</scope>
    <source>
        <strain evidence="3 4">TM138-S3</strain>
    </source>
</reference>
<evidence type="ECO:0000256" key="2">
    <source>
        <dbReference type="SAM" id="Phobius"/>
    </source>
</evidence>
<dbReference type="PANTHER" id="PTHR38426">
    <property type="entry name" value="MAINTENANCE OF TELOMERE CAPPING PROTEIN 4"/>
    <property type="match status" value="1"/>
</dbReference>
<evidence type="ECO:0000313" key="3">
    <source>
        <dbReference type="EMBL" id="KAL1588076.1"/>
    </source>
</evidence>
<feature type="compositionally biased region" description="Basic and acidic residues" evidence="1">
    <location>
        <begin position="108"/>
        <end position="131"/>
    </location>
</feature>
<feature type="compositionally biased region" description="Polar residues" evidence="1">
    <location>
        <begin position="141"/>
        <end position="186"/>
    </location>
</feature>
<dbReference type="AlphaFoldDB" id="A0AB34KUY6"/>
<dbReference type="InterPro" id="IPR038769">
    <property type="entry name" value="MTC4"/>
</dbReference>
<feature type="region of interest" description="Disordered" evidence="1">
    <location>
        <begin position="667"/>
        <end position="770"/>
    </location>
</feature>
<evidence type="ECO:0000256" key="1">
    <source>
        <dbReference type="SAM" id="MobiDB-lite"/>
    </source>
</evidence>
<feature type="compositionally biased region" description="Basic and acidic residues" evidence="1">
    <location>
        <begin position="477"/>
        <end position="489"/>
    </location>
</feature>
<feature type="transmembrane region" description="Helical" evidence="2">
    <location>
        <begin position="1162"/>
        <end position="1184"/>
    </location>
</feature>
<protein>
    <submittedName>
        <fullName evidence="3">Uncharacterized protein</fullName>
    </submittedName>
</protein>
<keyword evidence="2" id="KW-0812">Transmembrane</keyword>
<feature type="compositionally biased region" description="Basic and acidic residues" evidence="1">
    <location>
        <begin position="875"/>
        <end position="890"/>
    </location>
</feature>
<feature type="compositionally biased region" description="Basic and acidic residues" evidence="1">
    <location>
        <begin position="566"/>
        <end position="578"/>
    </location>
</feature>
<feature type="compositionally biased region" description="Basic and acidic residues" evidence="1">
    <location>
        <begin position="497"/>
        <end position="510"/>
    </location>
</feature>
<name>A0AB34KUY6_9PEZI</name>
<feature type="compositionally biased region" description="Basic and acidic residues" evidence="1">
    <location>
        <begin position="783"/>
        <end position="792"/>
    </location>
</feature>
<feature type="compositionally biased region" description="Gly residues" evidence="1">
    <location>
        <begin position="86"/>
        <end position="95"/>
    </location>
</feature>
<feature type="region of interest" description="Disordered" evidence="1">
    <location>
        <begin position="466"/>
        <end position="631"/>
    </location>
</feature>
<keyword evidence="2" id="KW-0472">Membrane</keyword>
<feature type="region of interest" description="Disordered" evidence="1">
    <location>
        <begin position="303"/>
        <end position="368"/>
    </location>
</feature>
<sequence>MSGDANRSSAEPGHTPAAEVSFSSYADARRHGEGSSLAGSRASGERWSEKGERLKERFLTPDRRSEDGGSGDSGSEKKRRSRIRMSGGGGGGGGFLRDSVFGNSTPKSSDRGSERKAGKKRQEQDGLHLDPNRLVAGNRMSGESSTRSSPLSREVSITQSTNEGTQSSPPTAASAQNMRQPTTTMDPAQLVQMALSLSESRKRHVSGSLPVPVAPRSRQVSGAGDRYGTVRTRGSERPRVSSHLNTPSPGSSSRSRDRYPSPTTNPIDDNVLYTFSPATLARAEKARKYFELANEHRRLLQNLPPLKPDADASGNYTFESRSSPGYAQAEIRRVRSNTTSKQELGRQYNPLQTLRNRRLRNKQQRSLTIPPELFSDTDRVASWLDDVEESARWPSYRTNQDVVNLPYYAPQPGEDRDFSTSKGHRRTETAGSVITKPENDWTVDPTERLADTYWTEQGDNKFLIENRRRQAIFPPRAKPDVENARRSAELSRQNTNSDDKREASQKEERPRKHRPTLALRKADGIRYNRLSRLKHSASTSSISSDEGRKPRSVGNGTPDSLKPLNKHMEAMIAREQRGETSSPDTASPDHWDSKHTPFPTRKDKRSSLHGANGSLSVNSTDSHQRSKSADGRLAQLIESEQPRFSFDSTPPSSPIVTDFVPSLAMDFSPPSKQTHKHKYRMLPRFHSKNKDRGTTEGRDFAVASESERSREPSGNAIDPTRLSAEYPRPGDLHRHKTSDSIASSIHKRGISRTQTGTDSSIKEPGSTVGRFFKGGRIAELVRNDRKGRKDMEGSTTDVSVLPSDASDSDDSADERSHAIGSPNDSEPSPRTSIDPGRNKQRLHIPNLPTFKSTSGRDKPASSQLTPVISNEGEDSDHISRQAAARREASRSPRMNRLMPPRISLPADDDFVSNADAPSQTSEVIQAEPKRKSYGFLAPNGGSTSELGSTVSFDNTTSSVKRNGNYPVTGLSRVGADRGRRHWSISDRGMREQQRQDLLKSQHVSRRDLARARALLLASGIKAHSLVNRANTPAPKTPSFLVAAAKTTSVDPPSVPLKETHLRAATMLSSHLDRSFKSISSTQQTYQSTTSIDLHTRLSDLKSLAADKLTQLVHNSSDEADAFGVRLTTEQTLRIKQVDDAVDEMLRLRRKQFRLLRRTGFKILEWMVLGLMWWVWFVVVCFNTVKKIILGIIRALRWLFTL</sequence>
<dbReference type="EMBL" id="JAAQHG020000008">
    <property type="protein sequence ID" value="KAL1588076.1"/>
    <property type="molecule type" value="Genomic_DNA"/>
</dbReference>
<organism evidence="3 4">
    <name type="scientific">Cladosporium halotolerans</name>
    <dbReference type="NCBI Taxonomy" id="1052096"/>
    <lineage>
        <taxon>Eukaryota</taxon>
        <taxon>Fungi</taxon>
        <taxon>Dikarya</taxon>
        <taxon>Ascomycota</taxon>
        <taxon>Pezizomycotina</taxon>
        <taxon>Dothideomycetes</taxon>
        <taxon>Dothideomycetidae</taxon>
        <taxon>Cladosporiales</taxon>
        <taxon>Cladosporiaceae</taxon>
        <taxon>Cladosporium</taxon>
    </lineage>
</organism>
<feature type="compositionally biased region" description="Basic residues" evidence="1">
    <location>
        <begin position="673"/>
        <end position="687"/>
    </location>
</feature>
<feature type="compositionally biased region" description="Polar residues" evidence="1">
    <location>
        <begin position="822"/>
        <end position="831"/>
    </location>
</feature>
<gene>
    <name evidence="3" type="ORF">WHR41_03354</name>
</gene>
<feature type="region of interest" description="Disordered" evidence="1">
    <location>
        <begin position="783"/>
        <end position="902"/>
    </location>
</feature>
<dbReference type="PANTHER" id="PTHR38426:SF1">
    <property type="entry name" value="MAINTENANCE OF TELOMERE CAPPING PROTEIN 4"/>
    <property type="match status" value="1"/>
</dbReference>
<dbReference type="RefSeq" id="XP_069231181.1">
    <property type="nucleotide sequence ID" value="XM_069371960.1"/>
</dbReference>
<dbReference type="Proteomes" id="UP000803884">
    <property type="component" value="Unassembled WGS sequence"/>
</dbReference>
<feature type="region of interest" description="Disordered" evidence="1">
    <location>
        <begin position="409"/>
        <end position="442"/>
    </location>
</feature>
<keyword evidence="4" id="KW-1185">Reference proteome</keyword>
<comment type="caution">
    <text evidence="3">The sequence shown here is derived from an EMBL/GenBank/DDBJ whole genome shotgun (WGS) entry which is preliminary data.</text>
</comment>
<feature type="compositionally biased region" description="Polar residues" evidence="1">
    <location>
        <begin position="314"/>
        <end position="325"/>
    </location>
</feature>
<feature type="compositionally biased region" description="Basic and acidic residues" evidence="1">
    <location>
        <begin position="43"/>
        <end position="67"/>
    </location>
</feature>